<name>V5WEQ7_9SPIO</name>
<dbReference type="AlphaFoldDB" id="V5WEQ7"/>
<dbReference type="EMBL" id="CP006939">
    <property type="protein sequence ID" value="AHC14014.1"/>
    <property type="molecule type" value="Genomic_DNA"/>
</dbReference>
<gene>
    <name evidence="1" type="ORF">L21SP2_0585</name>
</gene>
<reference evidence="1 2" key="1">
    <citation type="journal article" date="2015" name="Stand. Genomic Sci.">
        <title>Complete genome sequence and description of Salinispira pacifica gen. nov., sp. nov., a novel spirochaete isolated form a hypersaline microbial mat.</title>
        <authorList>
            <person name="Ben Hania W."/>
            <person name="Joseph M."/>
            <person name="Schumann P."/>
            <person name="Bunk B."/>
            <person name="Fiebig A."/>
            <person name="Sproer C."/>
            <person name="Klenk H.P."/>
            <person name="Fardeau M.L."/>
            <person name="Spring S."/>
        </authorList>
    </citation>
    <scope>NUCLEOTIDE SEQUENCE [LARGE SCALE GENOMIC DNA]</scope>
    <source>
        <strain evidence="1 2">L21-RPul-D2</strain>
    </source>
</reference>
<proteinExistence type="predicted"/>
<evidence type="ECO:0000313" key="2">
    <source>
        <dbReference type="Proteomes" id="UP000018680"/>
    </source>
</evidence>
<dbReference type="KEGG" id="slr:L21SP2_0585"/>
<dbReference type="Proteomes" id="UP000018680">
    <property type="component" value="Chromosome"/>
</dbReference>
<evidence type="ECO:0000313" key="1">
    <source>
        <dbReference type="EMBL" id="AHC14014.1"/>
    </source>
</evidence>
<organism evidence="1 2">
    <name type="scientific">Salinispira pacifica</name>
    <dbReference type="NCBI Taxonomy" id="1307761"/>
    <lineage>
        <taxon>Bacteria</taxon>
        <taxon>Pseudomonadati</taxon>
        <taxon>Spirochaetota</taxon>
        <taxon>Spirochaetia</taxon>
        <taxon>Spirochaetales</taxon>
        <taxon>Spirochaetaceae</taxon>
        <taxon>Salinispira</taxon>
    </lineage>
</organism>
<keyword evidence="2" id="KW-1185">Reference proteome</keyword>
<protein>
    <submittedName>
        <fullName evidence="1">Uncharacterized protein</fullName>
    </submittedName>
</protein>
<sequence>MRTELSIVGVFISLAQALFYAADHIYRLRTSRNRELAASFISR</sequence>
<accession>V5WEQ7</accession>
<dbReference type="HOGENOM" id="CLU_3239381_0_0_12"/>